<dbReference type="InterPro" id="IPR028288">
    <property type="entry name" value="SCAR/WAVE_fam"/>
</dbReference>
<evidence type="ECO:0000256" key="1">
    <source>
        <dbReference type="ARBA" id="ARBA00006993"/>
    </source>
</evidence>
<dbReference type="SMART" id="SM00246">
    <property type="entry name" value="WH2"/>
    <property type="match status" value="1"/>
</dbReference>
<dbReference type="Proteomes" id="UP000515152">
    <property type="component" value="Unplaced"/>
</dbReference>
<evidence type="ECO:0000313" key="5">
    <source>
        <dbReference type="Proteomes" id="UP000515152"/>
    </source>
</evidence>
<keyword evidence="2" id="KW-0009">Actin-binding</keyword>
<dbReference type="RefSeq" id="XP_042562009.1">
    <property type="nucleotide sequence ID" value="XM_042706075.1"/>
</dbReference>
<feature type="non-terminal residue" evidence="6">
    <location>
        <position position="1"/>
    </location>
</feature>
<dbReference type="GO" id="GO:0031209">
    <property type="term" value="C:SCAR complex"/>
    <property type="evidence" value="ECO:0007669"/>
    <property type="project" value="TreeGrafter"/>
</dbReference>
<organism evidence="5 6">
    <name type="scientific">Clupea harengus</name>
    <name type="common">Atlantic herring</name>
    <dbReference type="NCBI Taxonomy" id="7950"/>
    <lineage>
        <taxon>Eukaryota</taxon>
        <taxon>Metazoa</taxon>
        <taxon>Chordata</taxon>
        <taxon>Craniata</taxon>
        <taxon>Vertebrata</taxon>
        <taxon>Euteleostomi</taxon>
        <taxon>Actinopterygii</taxon>
        <taxon>Neopterygii</taxon>
        <taxon>Teleostei</taxon>
        <taxon>Clupei</taxon>
        <taxon>Clupeiformes</taxon>
        <taxon>Clupeoidei</taxon>
        <taxon>Clupeidae</taxon>
        <taxon>Clupea</taxon>
    </lineage>
</organism>
<feature type="region of interest" description="Disordered" evidence="3">
    <location>
        <begin position="387"/>
        <end position="408"/>
    </location>
</feature>
<name>A0A8M1KJP8_CLUHA</name>
<comment type="similarity">
    <text evidence="1 2">Belongs to the SCAR/WAVE family.</text>
</comment>
<dbReference type="GeneID" id="122131158"/>
<dbReference type="GO" id="GO:0034237">
    <property type="term" value="F:protein kinase A regulatory subunit binding"/>
    <property type="evidence" value="ECO:0007669"/>
    <property type="project" value="TreeGrafter"/>
</dbReference>
<dbReference type="PROSITE" id="PS51082">
    <property type="entry name" value="WH2"/>
    <property type="match status" value="1"/>
</dbReference>
<evidence type="ECO:0000313" key="6">
    <source>
        <dbReference type="RefSeq" id="XP_042562009.1"/>
    </source>
</evidence>
<dbReference type="GO" id="GO:0003779">
    <property type="term" value="F:actin binding"/>
    <property type="evidence" value="ECO:0007669"/>
    <property type="project" value="UniProtKB-UniRule"/>
</dbReference>
<dbReference type="GO" id="GO:0071933">
    <property type="term" value="F:Arp2/3 complex binding"/>
    <property type="evidence" value="ECO:0007669"/>
    <property type="project" value="TreeGrafter"/>
</dbReference>
<reference evidence="6" key="1">
    <citation type="submission" date="2025-08" db="UniProtKB">
        <authorList>
            <consortium name="RefSeq"/>
        </authorList>
    </citation>
    <scope>IDENTIFICATION</scope>
</reference>
<dbReference type="InterPro" id="IPR003124">
    <property type="entry name" value="WH2_dom"/>
</dbReference>
<keyword evidence="5" id="KW-1185">Reference proteome</keyword>
<protein>
    <recommendedName>
        <fullName evidence="2">Wiskott-Aldrich syndrome protein family member</fullName>
        <shortName evidence="2">WASP family protein member</shortName>
    </recommendedName>
</protein>
<dbReference type="Pfam" id="PF02205">
    <property type="entry name" value="WH2"/>
    <property type="match status" value="1"/>
</dbReference>
<dbReference type="OrthoDB" id="1060785at2759"/>
<evidence type="ECO:0000259" key="4">
    <source>
        <dbReference type="PROSITE" id="PS51082"/>
    </source>
</evidence>
<feature type="domain" description="WH2" evidence="4">
    <location>
        <begin position="342"/>
        <end position="359"/>
    </location>
</feature>
<dbReference type="AlphaFoldDB" id="A0A8M1KJP8"/>
<dbReference type="PANTHER" id="PTHR12902">
    <property type="entry name" value="WASP-1"/>
    <property type="match status" value="1"/>
</dbReference>
<dbReference type="GO" id="GO:0030036">
    <property type="term" value="P:actin cytoskeleton organization"/>
    <property type="evidence" value="ECO:0007669"/>
    <property type="project" value="UniProtKB-UniRule"/>
</dbReference>
<comment type="subcellular location">
    <subcellularLocation>
        <location evidence="2">Cytoplasm</location>
        <location evidence="2">Cytoskeleton</location>
    </subcellularLocation>
</comment>
<keyword evidence="2" id="KW-0963">Cytoplasm</keyword>
<sequence>SCAVWGKKWRCVKVPVLCVVGKHAEDIFAELFNEASSFYWRTASLQDRIDRLAIKVTQLDSSVEEVSLQDIHLRKAFHSCTAQDQQVVSKASIPTPVAQMYHHSDQPPPLGSLTQYREDGVNALKLYSDPSYFFDLWKERMMKATEETRRERRRQREQKRGMHGTLPREVKRVRKVRDRKEEWSRMALDRELRPDRAHSHTLAHTHSHTLAHTHTHALAGPHTHMLAATVRFTRECRPLFQEFPPTHIMTNHRPPQPSLPNQHQVTPQRVEHEYHSIGGAVSIAVVYRDAAHTHTNTLTQAHTHTHPNVDGVLCQHVFSPCSTPPSYHSFTSHRVGLATNDARSDLLAAIRVGIQLKKVQEQKDLRAKRQPLGDDVAAILSRRVAVEMSDSEEGEESDGEDISDSGRGGYQIYQTRAAAVTRYIRLGPRRLPDISDSAARLPDISDSGRGGYQIYQTRAAAVTRYIRLGPRRLPDISDSGRGGYQIYQTRAVAV</sequence>
<comment type="subunit">
    <text evidence="2">Binds actin and the Arp2/3 complex.</text>
</comment>
<evidence type="ECO:0000256" key="3">
    <source>
        <dbReference type="SAM" id="MobiDB-lite"/>
    </source>
</evidence>
<gene>
    <name evidence="6" type="primary">LOC122131158</name>
</gene>
<accession>A0A8M1KJP8</accession>
<proteinExistence type="inferred from homology"/>
<keyword evidence="2" id="KW-0206">Cytoskeleton</keyword>
<dbReference type="PANTHER" id="PTHR12902:SF7">
    <property type="entry name" value="ACTIN-BINDING PROTEIN WASF3"/>
    <property type="match status" value="1"/>
</dbReference>
<evidence type="ECO:0000256" key="2">
    <source>
        <dbReference type="RuleBase" id="RU367034"/>
    </source>
</evidence>
<dbReference type="KEGG" id="char:122131158"/>
<feature type="compositionally biased region" description="Acidic residues" evidence="3">
    <location>
        <begin position="389"/>
        <end position="403"/>
    </location>
</feature>
<comment type="function">
    <text evidence="2">Downstream effector molecule involved in the transmission of signals from tyrosine kinase receptors and small GTPases to the actin cytoskeleton. Promotes formation of actin filaments. Part of the WAVE complex that regulates lamellipodia formation. The WAVE complex regulates actin filament reorganization via its interaction with the Arp2/3 complex.</text>
</comment>
<dbReference type="GO" id="GO:0005856">
    <property type="term" value="C:cytoskeleton"/>
    <property type="evidence" value="ECO:0007669"/>
    <property type="project" value="UniProtKB-SubCell"/>
</dbReference>
<dbReference type="GO" id="GO:2000601">
    <property type="term" value="P:positive regulation of Arp2/3 complex-mediated actin nucleation"/>
    <property type="evidence" value="ECO:0007669"/>
    <property type="project" value="TreeGrafter"/>
</dbReference>